<reference evidence="1" key="1">
    <citation type="submission" date="2021-01" db="EMBL/GenBank/DDBJ databases">
        <authorList>
            <person name="Corre E."/>
            <person name="Pelletier E."/>
            <person name="Niang G."/>
            <person name="Scheremetjew M."/>
            <person name="Finn R."/>
            <person name="Kale V."/>
            <person name="Holt S."/>
            <person name="Cochrane G."/>
            <person name="Meng A."/>
            <person name="Brown T."/>
            <person name="Cohen L."/>
        </authorList>
    </citation>
    <scope>NUCLEOTIDE SEQUENCE</scope>
    <source>
        <strain evidence="1">CCMP1320</strain>
    </source>
</reference>
<protein>
    <submittedName>
        <fullName evidence="1">Uncharacterized protein</fullName>
    </submittedName>
</protein>
<proteinExistence type="predicted"/>
<dbReference type="EMBL" id="HBIP01018930">
    <property type="protein sequence ID" value="CAE0496140.1"/>
    <property type="molecule type" value="Transcribed_RNA"/>
</dbReference>
<organism evidence="1">
    <name type="scientific">Dunaliella tertiolecta</name>
    <name type="common">Green alga</name>
    <dbReference type="NCBI Taxonomy" id="3047"/>
    <lineage>
        <taxon>Eukaryota</taxon>
        <taxon>Viridiplantae</taxon>
        <taxon>Chlorophyta</taxon>
        <taxon>core chlorophytes</taxon>
        <taxon>Chlorophyceae</taxon>
        <taxon>CS clade</taxon>
        <taxon>Chlamydomonadales</taxon>
        <taxon>Dunaliellaceae</taxon>
        <taxon>Dunaliella</taxon>
    </lineage>
</organism>
<name>A0A7S3QXR2_DUNTE</name>
<sequence length="165" mass="18474">MLKKNKRLLCRLFLPLSVSWFAFAAFLLLSINRVGQPYFFLHSPLPPLLLTHHSVDAHDHVYFSLHLHSPSSPLLLMHHSAGAHDHVYFFLHLHSPSPPLLLPHQTPVVHCSTCCPPLFDLSPHHTPAALRTRATPQSCCPNCPNLATPCNEKQEPLLMLPSTIA</sequence>
<accession>A0A7S3QXR2</accession>
<evidence type="ECO:0000313" key="1">
    <source>
        <dbReference type="EMBL" id="CAE0496140.1"/>
    </source>
</evidence>
<dbReference type="AlphaFoldDB" id="A0A7S3QXR2"/>
<gene>
    <name evidence="1" type="ORF">DTER00134_LOCUS11213</name>
</gene>